<dbReference type="InterPro" id="IPR010621">
    <property type="entry name" value="DUF1214"/>
</dbReference>
<dbReference type="Gene3D" id="2.60.120.600">
    <property type="entry name" value="Domain of unknown function DUF1214, C-terminal domain"/>
    <property type="match status" value="1"/>
</dbReference>
<dbReference type="OrthoDB" id="272779at2"/>
<evidence type="ECO:0000259" key="1">
    <source>
        <dbReference type="Pfam" id="PF06742"/>
    </source>
</evidence>
<reference evidence="2 3" key="1">
    <citation type="submission" date="2019-06" db="EMBL/GenBank/DDBJ databases">
        <title>New taxonomy in bacterial strain CC-CFT640, isolated from vineyard.</title>
        <authorList>
            <person name="Lin S.-Y."/>
            <person name="Tsai C.-F."/>
            <person name="Young C.-C."/>
        </authorList>
    </citation>
    <scope>NUCLEOTIDE SEQUENCE [LARGE SCALE GENOMIC DNA]</scope>
    <source>
        <strain evidence="2 3">CC-CFT640</strain>
    </source>
</reference>
<dbReference type="Pfam" id="PF06742">
    <property type="entry name" value="DUF1214"/>
    <property type="match status" value="1"/>
</dbReference>
<sequence>MTCNVLWMHDRQTHALIKNMPRPSRSSQIPAMQKNADGSIDVHFGPKAPAGKEADWVPAAPQRGFDLMFRVYAPTKTFFDKGWVLPDVEKVAAQ</sequence>
<name>A0A5C8PTY9_9HYPH</name>
<evidence type="ECO:0000313" key="2">
    <source>
        <dbReference type="EMBL" id="TXL81541.1"/>
    </source>
</evidence>
<dbReference type="PANTHER" id="PTHR36509:SF3">
    <property type="entry name" value="SIGNAL PEPTIDE PROTEIN"/>
    <property type="match status" value="1"/>
</dbReference>
<comment type="caution">
    <text evidence="2">The sequence shown here is derived from an EMBL/GenBank/DDBJ whole genome shotgun (WGS) entry which is preliminary data.</text>
</comment>
<proteinExistence type="predicted"/>
<feature type="domain" description="DUF1214" evidence="1">
    <location>
        <begin position="7"/>
        <end position="76"/>
    </location>
</feature>
<keyword evidence="3" id="KW-1185">Reference proteome</keyword>
<dbReference type="AlphaFoldDB" id="A0A5C8PTY9"/>
<dbReference type="Proteomes" id="UP000321638">
    <property type="component" value="Unassembled WGS sequence"/>
</dbReference>
<dbReference type="SUPFAM" id="SSF160935">
    <property type="entry name" value="VPA0735-like"/>
    <property type="match status" value="1"/>
</dbReference>
<organism evidence="2 3">
    <name type="scientific">Vineibacter terrae</name>
    <dbReference type="NCBI Taxonomy" id="2586908"/>
    <lineage>
        <taxon>Bacteria</taxon>
        <taxon>Pseudomonadati</taxon>
        <taxon>Pseudomonadota</taxon>
        <taxon>Alphaproteobacteria</taxon>
        <taxon>Hyphomicrobiales</taxon>
        <taxon>Vineibacter</taxon>
    </lineage>
</organism>
<accession>A0A5C8PTY9</accession>
<dbReference type="PANTHER" id="PTHR36509">
    <property type="entry name" value="BLL3101 PROTEIN"/>
    <property type="match status" value="1"/>
</dbReference>
<protein>
    <submittedName>
        <fullName evidence="2">DUF1214 domain-containing protein</fullName>
    </submittedName>
</protein>
<evidence type="ECO:0000313" key="3">
    <source>
        <dbReference type="Proteomes" id="UP000321638"/>
    </source>
</evidence>
<gene>
    <name evidence="2" type="ORF">FHP25_03165</name>
</gene>
<dbReference type="EMBL" id="VDUZ01000003">
    <property type="protein sequence ID" value="TXL81541.1"/>
    <property type="molecule type" value="Genomic_DNA"/>
</dbReference>
<dbReference type="InterPro" id="IPR037049">
    <property type="entry name" value="DUF1214_C_sf"/>
</dbReference>